<dbReference type="PANTHER" id="PTHR12001:SF69">
    <property type="entry name" value="ALL TRANS-POLYPRENYL-DIPHOSPHATE SYNTHASE PDSS1"/>
    <property type="match status" value="1"/>
</dbReference>
<dbReference type="InterPro" id="IPR008949">
    <property type="entry name" value="Isoprenoid_synthase_dom_sf"/>
</dbReference>
<keyword evidence="4" id="KW-0479">Metal-binding</keyword>
<dbReference type="EMBL" id="LAZR01006845">
    <property type="protein sequence ID" value="KKM89267.1"/>
    <property type="molecule type" value="Genomic_DNA"/>
</dbReference>
<comment type="cofactor">
    <cofactor evidence="1">
        <name>Mg(2+)</name>
        <dbReference type="ChEBI" id="CHEBI:18420"/>
    </cofactor>
</comment>
<evidence type="ECO:0000256" key="3">
    <source>
        <dbReference type="ARBA" id="ARBA00022679"/>
    </source>
</evidence>
<keyword evidence="5" id="KW-0460">Magnesium</keyword>
<evidence type="ECO:0000256" key="1">
    <source>
        <dbReference type="ARBA" id="ARBA00001946"/>
    </source>
</evidence>
<accession>A0A0F9P792</accession>
<dbReference type="GO" id="GO:0004659">
    <property type="term" value="F:prenyltransferase activity"/>
    <property type="evidence" value="ECO:0007669"/>
    <property type="project" value="InterPro"/>
</dbReference>
<comment type="caution">
    <text evidence="6">The sequence shown here is derived from an EMBL/GenBank/DDBJ whole genome shotgun (WGS) entry which is preliminary data.</text>
</comment>
<dbReference type="GO" id="GO:0046872">
    <property type="term" value="F:metal ion binding"/>
    <property type="evidence" value="ECO:0007669"/>
    <property type="project" value="UniProtKB-KW"/>
</dbReference>
<dbReference type="SUPFAM" id="SSF48576">
    <property type="entry name" value="Terpenoid synthases"/>
    <property type="match status" value="1"/>
</dbReference>
<organism evidence="6">
    <name type="scientific">marine sediment metagenome</name>
    <dbReference type="NCBI Taxonomy" id="412755"/>
    <lineage>
        <taxon>unclassified sequences</taxon>
        <taxon>metagenomes</taxon>
        <taxon>ecological metagenomes</taxon>
    </lineage>
</organism>
<gene>
    <name evidence="6" type="ORF">LCGC14_1250400</name>
</gene>
<evidence type="ECO:0000256" key="5">
    <source>
        <dbReference type="ARBA" id="ARBA00022842"/>
    </source>
</evidence>
<dbReference type="SFLD" id="SFLDS00005">
    <property type="entry name" value="Isoprenoid_Synthase_Type_I"/>
    <property type="match status" value="1"/>
</dbReference>
<keyword evidence="3" id="KW-0808">Transferase</keyword>
<name>A0A0F9P792_9ZZZZ</name>
<dbReference type="Pfam" id="PF00348">
    <property type="entry name" value="polyprenyl_synt"/>
    <property type="match status" value="1"/>
</dbReference>
<reference evidence="6" key="1">
    <citation type="journal article" date="2015" name="Nature">
        <title>Complex archaea that bridge the gap between prokaryotes and eukaryotes.</title>
        <authorList>
            <person name="Spang A."/>
            <person name="Saw J.H."/>
            <person name="Jorgensen S.L."/>
            <person name="Zaremba-Niedzwiedzka K."/>
            <person name="Martijn J."/>
            <person name="Lind A.E."/>
            <person name="van Eijk R."/>
            <person name="Schleper C."/>
            <person name="Guy L."/>
            <person name="Ettema T.J."/>
        </authorList>
    </citation>
    <scope>NUCLEOTIDE SEQUENCE</scope>
</reference>
<comment type="similarity">
    <text evidence="2">Belongs to the FPP/GGPP synthase family.</text>
</comment>
<proteinExistence type="inferred from homology"/>
<dbReference type="GO" id="GO:0008299">
    <property type="term" value="P:isoprenoid biosynthetic process"/>
    <property type="evidence" value="ECO:0007669"/>
    <property type="project" value="InterPro"/>
</dbReference>
<dbReference type="Gene3D" id="1.10.600.10">
    <property type="entry name" value="Farnesyl Diphosphate Synthase"/>
    <property type="match status" value="1"/>
</dbReference>
<dbReference type="AlphaFoldDB" id="A0A0F9P792"/>
<dbReference type="PANTHER" id="PTHR12001">
    <property type="entry name" value="GERANYLGERANYL PYROPHOSPHATE SYNTHASE"/>
    <property type="match status" value="1"/>
</dbReference>
<dbReference type="InterPro" id="IPR000092">
    <property type="entry name" value="Polyprenyl_synt"/>
</dbReference>
<sequence length="324" mass="36452">MLIRFQDYCERLKPTLEDAVREQLSIFLGNTATGDLASLRETLEGGKKIRGCLLCMISDTLGGVFESAIPRAVAVELIHTATLIHDDFVDQDTVRRNRPATWTLEGARRAVLLGDVIFASAIKMMSDLSREDGQVVSRAIAQVSLGALHEPLDPLMLITEIESNKLDGKLYEKIIHLKTGILFGAACQLGAIAAKANDKLMKKLLRFGLRIGEAYQIADDLKEVKQRLLTLSIHSDQMAVLAPTLLYFVNEMRPHIIPILKGKYVNLNGRVLEYFRVAGKLMETEIERRLRSAVSEIEEDFPNNEFSELTRRVPWDLIRMFDES</sequence>
<evidence type="ECO:0000256" key="4">
    <source>
        <dbReference type="ARBA" id="ARBA00022723"/>
    </source>
</evidence>
<evidence type="ECO:0000313" key="6">
    <source>
        <dbReference type="EMBL" id="KKM89267.1"/>
    </source>
</evidence>
<evidence type="ECO:0000256" key="2">
    <source>
        <dbReference type="ARBA" id="ARBA00006706"/>
    </source>
</evidence>
<evidence type="ECO:0008006" key="7">
    <source>
        <dbReference type="Google" id="ProtNLM"/>
    </source>
</evidence>
<protein>
    <recommendedName>
        <fullName evidence="7">Polyprenyl synthetase</fullName>
    </recommendedName>
</protein>